<dbReference type="AlphaFoldDB" id="A0A8T0TTQ3"/>
<evidence type="ECO:0000313" key="2">
    <source>
        <dbReference type="Proteomes" id="UP000823388"/>
    </source>
</evidence>
<protein>
    <submittedName>
        <fullName evidence="1">Uncharacterized protein</fullName>
    </submittedName>
</protein>
<gene>
    <name evidence="1" type="ORF">PVAP13_4KG297105</name>
</gene>
<dbReference type="EMBL" id="CM029043">
    <property type="protein sequence ID" value="KAG2612535.1"/>
    <property type="molecule type" value="Genomic_DNA"/>
</dbReference>
<comment type="caution">
    <text evidence="1">The sequence shown here is derived from an EMBL/GenBank/DDBJ whole genome shotgun (WGS) entry which is preliminary data.</text>
</comment>
<reference evidence="1" key="1">
    <citation type="submission" date="2020-05" db="EMBL/GenBank/DDBJ databases">
        <title>WGS assembly of Panicum virgatum.</title>
        <authorList>
            <person name="Lovell J.T."/>
            <person name="Jenkins J."/>
            <person name="Shu S."/>
            <person name="Juenger T.E."/>
            <person name="Schmutz J."/>
        </authorList>
    </citation>
    <scope>NUCLEOTIDE SEQUENCE</scope>
    <source>
        <strain evidence="1">AP13</strain>
    </source>
</reference>
<name>A0A8T0TTQ3_PANVG</name>
<organism evidence="1 2">
    <name type="scientific">Panicum virgatum</name>
    <name type="common">Blackwell switchgrass</name>
    <dbReference type="NCBI Taxonomy" id="38727"/>
    <lineage>
        <taxon>Eukaryota</taxon>
        <taxon>Viridiplantae</taxon>
        <taxon>Streptophyta</taxon>
        <taxon>Embryophyta</taxon>
        <taxon>Tracheophyta</taxon>
        <taxon>Spermatophyta</taxon>
        <taxon>Magnoliopsida</taxon>
        <taxon>Liliopsida</taxon>
        <taxon>Poales</taxon>
        <taxon>Poaceae</taxon>
        <taxon>PACMAD clade</taxon>
        <taxon>Panicoideae</taxon>
        <taxon>Panicodae</taxon>
        <taxon>Paniceae</taxon>
        <taxon>Panicinae</taxon>
        <taxon>Panicum</taxon>
        <taxon>Panicum sect. Hiantes</taxon>
    </lineage>
</organism>
<proteinExistence type="predicted"/>
<evidence type="ECO:0000313" key="1">
    <source>
        <dbReference type="EMBL" id="KAG2612535.1"/>
    </source>
</evidence>
<sequence>MEGEPIHGGDGSLGCQVTSTSPKPLVRYVLLSRKIVKPCNPFVQLDYFEYNTSVKILLRVENACLWALVWTGGDRNYRTRMRLKKHGQT</sequence>
<accession>A0A8T0TTQ3</accession>
<keyword evidence="2" id="KW-1185">Reference proteome</keyword>
<dbReference type="Proteomes" id="UP000823388">
    <property type="component" value="Chromosome 4K"/>
</dbReference>